<accession>A0A365YW02</accession>
<gene>
    <name evidence="1" type="ORF">NJLHNGOC_09970</name>
</gene>
<dbReference type="Pfam" id="PF20228">
    <property type="entry name" value="DUF6587"/>
    <property type="match status" value="1"/>
</dbReference>
<reference evidence="1 2" key="1">
    <citation type="submission" date="2018-05" db="EMBL/GenBank/DDBJ databases">
        <title>Komagataeibacter cocois sp. nov., for a novel cellulose- producing strain isolated from coconut milk.</title>
        <authorList>
            <person name="Liu L."/>
            <person name="Wang Y."/>
            <person name="Liu S."/>
            <person name="Bi J."/>
            <person name="Chen H."/>
            <person name="Deng J."/>
            <person name="Zhang C."/>
            <person name="Hu Q."/>
            <person name="Li C."/>
        </authorList>
    </citation>
    <scope>NUCLEOTIDE SEQUENCE [LARGE SCALE GENOMIC DNA]</scope>
    <source>
        <strain evidence="1 2">WE7</strain>
    </source>
</reference>
<dbReference type="RefSeq" id="WP_113596226.1">
    <property type="nucleotide sequence ID" value="NZ_QEXL01000012.1"/>
</dbReference>
<keyword evidence="2" id="KW-1185">Reference proteome</keyword>
<dbReference type="OrthoDB" id="7283109at2"/>
<evidence type="ECO:0000313" key="1">
    <source>
        <dbReference type="EMBL" id="RBM06318.1"/>
    </source>
</evidence>
<dbReference type="InterPro" id="IPR046494">
    <property type="entry name" value="DUF6587"/>
</dbReference>
<sequence length="81" mass="8521">MIQSIMVACVVLICALYWTGRMFPRIGMAGWRLLAAVLRGIGAPAGWTRIATRRALPRTKGGCGGCSGCAATRADCPPGQK</sequence>
<protein>
    <submittedName>
        <fullName evidence="1">Uncharacterized protein</fullName>
    </submittedName>
</protein>
<comment type="caution">
    <text evidence="1">The sequence shown here is derived from an EMBL/GenBank/DDBJ whole genome shotgun (WGS) entry which is preliminary data.</text>
</comment>
<evidence type="ECO:0000313" key="2">
    <source>
        <dbReference type="Proteomes" id="UP000252680"/>
    </source>
</evidence>
<dbReference type="EMBL" id="QEXL01000012">
    <property type="protein sequence ID" value="RBM06318.1"/>
    <property type="molecule type" value="Genomic_DNA"/>
</dbReference>
<dbReference type="Proteomes" id="UP000252680">
    <property type="component" value="Unassembled WGS sequence"/>
</dbReference>
<dbReference type="AlphaFoldDB" id="A0A365YW02"/>
<organism evidence="1 2">
    <name type="scientific">Novacetimonas cocois</name>
    <dbReference type="NCBI Taxonomy" id="1747507"/>
    <lineage>
        <taxon>Bacteria</taxon>
        <taxon>Pseudomonadati</taxon>
        <taxon>Pseudomonadota</taxon>
        <taxon>Alphaproteobacteria</taxon>
        <taxon>Acetobacterales</taxon>
        <taxon>Acetobacteraceae</taxon>
        <taxon>Novacetimonas</taxon>
    </lineage>
</organism>
<proteinExistence type="predicted"/>
<name>A0A365YW02_9PROT</name>